<evidence type="ECO:0000313" key="4">
    <source>
        <dbReference type="Proteomes" id="UP000732193"/>
    </source>
</evidence>
<dbReference type="Pfam" id="PF11412">
    <property type="entry name" value="DsbD_N"/>
    <property type="match status" value="1"/>
</dbReference>
<reference evidence="3 4" key="1">
    <citation type="submission" date="2021-01" db="EMBL/GenBank/DDBJ databases">
        <title>Diatom-associated Roseobacters Show Island Model of Population Structure.</title>
        <authorList>
            <person name="Qu L."/>
            <person name="Feng X."/>
            <person name="Chen Y."/>
            <person name="Li L."/>
            <person name="Wang X."/>
            <person name="Hu Z."/>
            <person name="Wang H."/>
            <person name="Luo H."/>
        </authorList>
    </citation>
    <scope>NUCLEOTIDE SEQUENCE [LARGE SCALE GENOMIC DNA]</scope>
    <source>
        <strain evidence="3 4">TR60-84</strain>
    </source>
</reference>
<feature type="signal peptide" evidence="1">
    <location>
        <begin position="1"/>
        <end position="21"/>
    </location>
</feature>
<accession>A0AAE3B6U2</accession>
<evidence type="ECO:0000256" key="1">
    <source>
        <dbReference type="SAM" id="SignalP"/>
    </source>
</evidence>
<proteinExistence type="predicted"/>
<gene>
    <name evidence="3" type="ORF">JQV55_13730</name>
</gene>
<dbReference type="AlphaFoldDB" id="A0AAE3B6U2"/>
<evidence type="ECO:0000313" key="3">
    <source>
        <dbReference type="EMBL" id="MBM1714627.1"/>
    </source>
</evidence>
<protein>
    <recommendedName>
        <fullName evidence="2">Thiol:disulfide interchange protein DsbD N-terminal domain-containing protein</fullName>
    </recommendedName>
</protein>
<dbReference type="InterPro" id="IPR028250">
    <property type="entry name" value="DsbDN"/>
</dbReference>
<keyword evidence="4" id="KW-1185">Reference proteome</keyword>
<feature type="domain" description="Thiol:disulfide interchange protein DsbD N-terminal" evidence="2">
    <location>
        <begin position="40"/>
        <end position="145"/>
    </location>
</feature>
<sequence>MFKRCLSALALTCATALPLMADDSFEIPVTGEILTGWQQSDGTRIAALRLKLSPGWKTYWRSPGDAGIPPHFNWSGSGNLRGVGITWPAPEVFLTAGMRTIGYSGDVILPLTLAPHRAGDPVTLKAELEIGVCKDICVPHSMSLDAVLSDSSAKPTPMIAAALAARPYSAKEAGVKTATCALSPTKDGMRIEAQVTLPSTGGREVVIIEAGQPGLWSSETEVSRSGATLIAQGEILAADGAPLALDRSKIRITVLGAKYAVDIRGCTAG</sequence>
<comment type="caution">
    <text evidence="3">The sequence shown here is derived from an EMBL/GenBank/DDBJ whole genome shotgun (WGS) entry which is preliminary data.</text>
</comment>
<dbReference type="EMBL" id="JAFBRM010000003">
    <property type="protein sequence ID" value="MBM1714627.1"/>
    <property type="molecule type" value="Genomic_DNA"/>
</dbReference>
<name>A0AAE3B6U2_9RHOB</name>
<keyword evidence="1" id="KW-0732">Signal</keyword>
<dbReference type="Proteomes" id="UP000732193">
    <property type="component" value="Unassembled WGS sequence"/>
</dbReference>
<feature type="chain" id="PRO_5041926100" description="Thiol:disulfide interchange protein DsbD N-terminal domain-containing protein" evidence="1">
    <location>
        <begin position="22"/>
        <end position="269"/>
    </location>
</feature>
<evidence type="ECO:0000259" key="2">
    <source>
        <dbReference type="Pfam" id="PF11412"/>
    </source>
</evidence>
<organism evidence="3 4">
    <name type="scientific">Sulfitobacter geojensis</name>
    <dbReference type="NCBI Taxonomy" id="1342299"/>
    <lineage>
        <taxon>Bacteria</taxon>
        <taxon>Pseudomonadati</taxon>
        <taxon>Pseudomonadota</taxon>
        <taxon>Alphaproteobacteria</taxon>
        <taxon>Rhodobacterales</taxon>
        <taxon>Roseobacteraceae</taxon>
        <taxon>Sulfitobacter</taxon>
    </lineage>
</organism>
<dbReference type="RefSeq" id="WP_203242665.1">
    <property type="nucleotide sequence ID" value="NZ_JAFBRH010000003.1"/>
</dbReference>